<reference evidence="8" key="1">
    <citation type="submission" date="2012-12" db="EMBL/GenBank/DDBJ databases">
        <authorList>
            <person name="Hellsten U."/>
            <person name="Grimwood J."/>
            <person name="Chapman J.A."/>
            <person name="Shapiro H."/>
            <person name="Aerts A."/>
            <person name="Otillar R.P."/>
            <person name="Terry A.Y."/>
            <person name="Boore J.L."/>
            <person name="Simakov O."/>
            <person name="Marletaz F."/>
            <person name="Cho S.-J."/>
            <person name="Edsinger-Gonzales E."/>
            <person name="Havlak P."/>
            <person name="Kuo D.-H."/>
            <person name="Larsson T."/>
            <person name="Lv J."/>
            <person name="Arendt D."/>
            <person name="Savage R."/>
            <person name="Osoegawa K."/>
            <person name="de Jong P."/>
            <person name="Lindberg D.R."/>
            <person name="Seaver E.C."/>
            <person name="Weisblat D.A."/>
            <person name="Putnam N.H."/>
            <person name="Grigoriev I.V."/>
            <person name="Rokhsar D.S."/>
        </authorList>
    </citation>
    <scope>NUCLEOTIDE SEQUENCE</scope>
</reference>
<evidence type="ECO:0008006" key="9">
    <source>
        <dbReference type="Google" id="ProtNLM"/>
    </source>
</evidence>
<evidence type="ECO:0000313" key="8">
    <source>
        <dbReference type="Proteomes" id="UP000015101"/>
    </source>
</evidence>
<dbReference type="HOGENOM" id="CLU_1961990_0_0_1"/>
<evidence type="ECO:0000313" key="7">
    <source>
        <dbReference type="EnsemblMetazoa" id="HelroP181357"/>
    </source>
</evidence>
<dbReference type="EnsemblMetazoa" id="HelroT181357">
    <property type="protein sequence ID" value="HelroP181357"/>
    <property type="gene ID" value="HelroG181357"/>
</dbReference>
<dbReference type="EMBL" id="AMQM01007548">
    <property type="status" value="NOT_ANNOTATED_CDS"/>
    <property type="molecule type" value="Genomic_DNA"/>
</dbReference>
<sequence length="128" mass="13945">MACAKSVLLSLNIFVMVIGGAILVLGILALHKPDVIFSIFQYMSVKESYMDPVVQAMNRGAWVLVILGSFICVLTFLGFCGTCINNRIPLIIYNAALTILIIAEIAFLLFAVLFPKTVIIVIVIVVVL</sequence>
<reference evidence="6 8" key="2">
    <citation type="journal article" date="2013" name="Nature">
        <title>Insights into bilaterian evolution from three spiralian genomes.</title>
        <authorList>
            <person name="Simakov O."/>
            <person name="Marletaz F."/>
            <person name="Cho S.J."/>
            <person name="Edsinger-Gonzales E."/>
            <person name="Havlak P."/>
            <person name="Hellsten U."/>
            <person name="Kuo D.H."/>
            <person name="Larsson T."/>
            <person name="Lv J."/>
            <person name="Arendt D."/>
            <person name="Savage R."/>
            <person name="Osoegawa K."/>
            <person name="de Jong P."/>
            <person name="Grimwood J."/>
            <person name="Chapman J.A."/>
            <person name="Shapiro H."/>
            <person name="Aerts A."/>
            <person name="Otillar R.P."/>
            <person name="Terry A.Y."/>
            <person name="Boore J.L."/>
            <person name="Grigoriev I.V."/>
            <person name="Lindberg D.R."/>
            <person name="Seaver E.C."/>
            <person name="Weisblat D.A."/>
            <person name="Putnam N.H."/>
            <person name="Rokhsar D.S."/>
        </authorList>
    </citation>
    <scope>NUCLEOTIDE SEQUENCE</scope>
</reference>
<keyword evidence="4 5" id="KW-0472">Membrane</keyword>
<dbReference type="RefSeq" id="XP_009029417.1">
    <property type="nucleotide sequence ID" value="XM_009031169.1"/>
</dbReference>
<dbReference type="EMBL" id="KB097640">
    <property type="protein sequence ID" value="ESN92485.1"/>
    <property type="molecule type" value="Genomic_DNA"/>
</dbReference>
<feature type="transmembrane region" description="Helical" evidence="5">
    <location>
        <begin position="7"/>
        <end position="30"/>
    </location>
</feature>
<feature type="transmembrane region" description="Helical" evidence="5">
    <location>
        <begin position="96"/>
        <end position="127"/>
    </location>
</feature>
<dbReference type="Pfam" id="PF00335">
    <property type="entry name" value="Tetraspanin"/>
    <property type="match status" value="1"/>
</dbReference>
<dbReference type="InParanoid" id="T1FGX3"/>
<proteinExistence type="predicted"/>
<dbReference type="Proteomes" id="UP000015101">
    <property type="component" value="Unassembled WGS sequence"/>
</dbReference>
<keyword evidence="2 5" id="KW-0812">Transmembrane</keyword>
<name>T1FGX3_HELRO</name>
<accession>T1FGX3</accession>
<dbReference type="GeneID" id="20208072"/>
<keyword evidence="8" id="KW-1185">Reference proteome</keyword>
<organism evidence="7 8">
    <name type="scientific">Helobdella robusta</name>
    <name type="common">Californian leech</name>
    <dbReference type="NCBI Taxonomy" id="6412"/>
    <lineage>
        <taxon>Eukaryota</taxon>
        <taxon>Metazoa</taxon>
        <taxon>Spiralia</taxon>
        <taxon>Lophotrochozoa</taxon>
        <taxon>Annelida</taxon>
        <taxon>Clitellata</taxon>
        <taxon>Hirudinea</taxon>
        <taxon>Rhynchobdellida</taxon>
        <taxon>Glossiphoniidae</taxon>
        <taxon>Helobdella</taxon>
    </lineage>
</organism>
<evidence type="ECO:0000256" key="5">
    <source>
        <dbReference type="SAM" id="Phobius"/>
    </source>
</evidence>
<evidence type="ECO:0000256" key="1">
    <source>
        <dbReference type="ARBA" id="ARBA00004141"/>
    </source>
</evidence>
<evidence type="ECO:0000313" key="6">
    <source>
        <dbReference type="EMBL" id="ESN92485.1"/>
    </source>
</evidence>
<evidence type="ECO:0000256" key="3">
    <source>
        <dbReference type="ARBA" id="ARBA00022989"/>
    </source>
</evidence>
<dbReference type="GO" id="GO:0016020">
    <property type="term" value="C:membrane"/>
    <property type="evidence" value="ECO:0007669"/>
    <property type="project" value="UniProtKB-SubCell"/>
</dbReference>
<evidence type="ECO:0000256" key="4">
    <source>
        <dbReference type="ARBA" id="ARBA00023136"/>
    </source>
</evidence>
<protein>
    <recommendedName>
        <fullName evidence="9">Tetraspanin</fullName>
    </recommendedName>
</protein>
<dbReference type="KEGG" id="hro:HELRODRAFT_181357"/>
<dbReference type="CTD" id="20208072"/>
<dbReference type="AlphaFoldDB" id="T1FGX3"/>
<dbReference type="InterPro" id="IPR018499">
    <property type="entry name" value="Tetraspanin/Peripherin"/>
</dbReference>
<evidence type="ECO:0000256" key="2">
    <source>
        <dbReference type="ARBA" id="ARBA00022692"/>
    </source>
</evidence>
<gene>
    <name evidence="7" type="primary">20208072</name>
    <name evidence="6" type="ORF">HELRODRAFT_181357</name>
</gene>
<comment type="subcellular location">
    <subcellularLocation>
        <location evidence="1">Membrane</location>
        <topology evidence="1">Multi-pass membrane protein</topology>
    </subcellularLocation>
</comment>
<keyword evidence="3 5" id="KW-1133">Transmembrane helix</keyword>
<feature type="transmembrane region" description="Helical" evidence="5">
    <location>
        <begin position="60"/>
        <end position="84"/>
    </location>
</feature>
<dbReference type="PRINTS" id="PR00259">
    <property type="entry name" value="TMFOUR"/>
</dbReference>
<reference evidence="7" key="3">
    <citation type="submission" date="2015-06" db="UniProtKB">
        <authorList>
            <consortium name="EnsemblMetazoa"/>
        </authorList>
    </citation>
    <scope>IDENTIFICATION</scope>
</reference>